<dbReference type="Proteomes" id="UP000685013">
    <property type="component" value="Chromosome 4"/>
</dbReference>
<dbReference type="EMBL" id="JAGKQH010000004">
    <property type="protein sequence ID" value="KAG6602104.1"/>
    <property type="molecule type" value="Genomic_DNA"/>
</dbReference>
<dbReference type="AlphaFoldDB" id="A0AAV6NSD6"/>
<keyword evidence="2" id="KW-1185">Reference proteome</keyword>
<evidence type="ECO:0000313" key="2">
    <source>
        <dbReference type="Proteomes" id="UP000685013"/>
    </source>
</evidence>
<organism evidence="1 2">
    <name type="scientific">Cucurbita argyrosperma subsp. sororia</name>
    <dbReference type="NCBI Taxonomy" id="37648"/>
    <lineage>
        <taxon>Eukaryota</taxon>
        <taxon>Viridiplantae</taxon>
        <taxon>Streptophyta</taxon>
        <taxon>Embryophyta</taxon>
        <taxon>Tracheophyta</taxon>
        <taxon>Spermatophyta</taxon>
        <taxon>Magnoliopsida</taxon>
        <taxon>eudicotyledons</taxon>
        <taxon>Gunneridae</taxon>
        <taxon>Pentapetalae</taxon>
        <taxon>rosids</taxon>
        <taxon>fabids</taxon>
        <taxon>Cucurbitales</taxon>
        <taxon>Cucurbitaceae</taxon>
        <taxon>Cucurbiteae</taxon>
        <taxon>Cucurbita</taxon>
    </lineage>
</organism>
<reference evidence="1 2" key="1">
    <citation type="journal article" date="2021" name="Hortic Res">
        <title>The domestication of Cucurbita argyrosperma as revealed by the genome of its wild relative.</title>
        <authorList>
            <person name="Barrera-Redondo J."/>
            <person name="Sanchez-de la Vega G."/>
            <person name="Aguirre-Liguori J.A."/>
            <person name="Castellanos-Morales G."/>
            <person name="Gutierrez-Guerrero Y.T."/>
            <person name="Aguirre-Dugua X."/>
            <person name="Aguirre-Planter E."/>
            <person name="Tenaillon M.I."/>
            <person name="Lira-Saade R."/>
            <person name="Eguiarte L.E."/>
        </authorList>
    </citation>
    <scope>NUCLEOTIDE SEQUENCE [LARGE SCALE GENOMIC DNA]</scope>
    <source>
        <strain evidence="1">JBR-2021</strain>
    </source>
</reference>
<proteinExistence type="predicted"/>
<feature type="non-terminal residue" evidence="1">
    <location>
        <position position="1"/>
    </location>
</feature>
<protein>
    <submittedName>
        <fullName evidence="1">Uncharacterized protein</fullName>
    </submittedName>
</protein>
<gene>
    <name evidence="1" type="ORF">SDJN03_07337</name>
</gene>
<name>A0AAV6NSD6_9ROSI</name>
<accession>A0AAV6NSD6</accession>
<comment type="caution">
    <text evidence="1">The sequence shown here is derived from an EMBL/GenBank/DDBJ whole genome shotgun (WGS) entry which is preliminary data.</text>
</comment>
<evidence type="ECO:0000313" key="1">
    <source>
        <dbReference type="EMBL" id="KAG6602104.1"/>
    </source>
</evidence>
<sequence>MSETGALSVLTAHHEPMSETGALSVLAAHYEAMSETRALSILTAHYEPMSETRALSILTPHERVDNTIELRATPKAKSLRRILLFGLFLVNFYREN</sequence>